<feature type="chain" id="PRO_5026706133" description="Secreted protein" evidence="1">
    <location>
        <begin position="16"/>
        <end position="135"/>
    </location>
</feature>
<accession>A0A6M2EVA1</accession>
<evidence type="ECO:0000313" key="2">
    <source>
        <dbReference type="EMBL" id="NUU88591.1"/>
    </source>
</evidence>
<reference evidence="2" key="1">
    <citation type="submission" date="2020-03" db="EMBL/GenBank/DDBJ databases">
        <authorList>
            <person name="Zhang R."/>
        </authorList>
    </citation>
    <scope>NUCLEOTIDE SEQUENCE</scope>
</reference>
<organism evidence="2">
    <name type="scientific">Populus davidiana</name>
    <dbReference type="NCBI Taxonomy" id="266767"/>
    <lineage>
        <taxon>Eukaryota</taxon>
        <taxon>Viridiplantae</taxon>
        <taxon>Streptophyta</taxon>
        <taxon>Embryophyta</taxon>
        <taxon>Tracheophyta</taxon>
        <taxon>Spermatophyta</taxon>
        <taxon>Magnoliopsida</taxon>
        <taxon>eudicotyledons</taxon>
        <taxon>Gunneridae</taxon>
        <taxon>Pentapetalae</taxon>
        <taxon>rosids</taxon>
        <taxon>fabids</taxon>
        <taxon>Malpighiales</taxon>
        <taxon>Salicaceae</taxon>
        <taxon>Saliceae</taxon>
        <taxon>Populus</taxon>
    </lineage>
</organism>
<proteinExistence type="predicted"/>
<protein>
    <recommendedName>
        <fullName evidence="3">Secreted protein</fullName>
    </recommendedName>
</protein>
<name>A0A6M2EVA1_9ROSI</name>
<dbReference type="EMBL" id="GILB01008258">
    <property type="protein sequence ID" value="NUU88591.1"/>
    <property type="molecule type" value="Transcribed_RNA"/>
</dbReference>
<feature type="signal peptide" evidence="1">
    <location>
        <begin position="1"/>
        <end position="15"/>
    </location>
</feature>
<evidence type="ECO:0008006" key="3">
    <source>
        <dbReference type="Google" id="ProtNLM"/>
    </source>
</evidence>
<dbReference type="AlphaFoldDB" id="A0A6M2EVA1"/>
<evidence type="ECO:0000256" key="1">
    <source>
        <dbReference type="SAM" id="SignalP"/>
    </source>
</evidence>
<keyword evidence="1" id="KW-0732">Signal</keyword>
<sequence>MFLLMVLFLIHVTCPCTLICNLTGALCIAFLKLRAEITFDHLVSMKKPDEIASVRVFRGAEEHEFSITLRPASHSSVFSLFSCIEHFLYFTDLFRTASILELTYLGFSTVLKQQLHNCVTGVSFINTCPCLCAIT</sequence>